<feature type="transmembrane region" description="Helical" evidence="2">
    <location>
        <begin position="61"/>
        <end position="81"/>
    </location>
</feature>
<accession>A0A915P912</accession>
<keyword evidence="2" id="KW-1133">Transmembrane helix</keyword>
<evidence type="ECO:0000313" key="3">
    <source>
        <dbReference type="Proteomes" id="UP000887560"/>
    </source>
</evidence>
<keyword evidence="2" id="KW-0472">Membrane</keyword>
<organism evidence="3 4">
    <name type="scientific">Meloidogyne floridensis</name>
    <dbReference type="NCBI Taxonomy" id="298350"/>
    <lineage>
        <taxon>Eukaryota</taxon>
        <taxon>Metazoa</taxon>
        <taxon>Ecdysozoa</taxon>
        <taxon>Nematoda</taxon>
        <taxon>Chromadorea</taxon>
        <taxon>Rhabditida</taxon>
        <taxon>Tylenchina</taxon>
        <taxon>Tylenchomorpha</taxon>
        <taxon>Tylenchoidea</taxon>
        <taxon>Meloidogynidae</taxon>
        <taxon>Meloidogyninae</taxon>
        <taxon>Meloidogyne</taxon>
    </lineage>
</organism>
<evidence type="ECO:0000313" key="4">
    <source>
        <dbReference type="WBParaSite" id="scf7180000424643.g13682"/>
    </source>
</evidence>
<dbReference type="Proteomes" id="UP000887560">
    <property type="component" value="Unplaced"/>
</dbReference>
<dbReference type="SUPFAM" id="SSF140990">
    <property type="entry name" value="FtsH protease domain-like"/>
    <property type="match status" value="1"/>
</dbReference>
<reference evidence="4" key="1">
    <citation type="submission" date="2022-11" db="UniProtKB">
        <authorList>
            <consortium name="WormBaseParasite"/>
        </authorList>
    </citation>
    <scope>IDENTIFICATION</scope>
</reference>
<dbReference type="GO" id="GO:0005524">
    <property type="term" value="F:ATP binding"/>
    <property type="evidence" value="ECO:0007669"/>
    <property type="project" value="InterPro"/>
</dbReference>
<dbReference type="GO" id="GO:0004176">
    <property type="term" value="F:ATP-dependent peptidase activity"/>
    <property type="evidence" value="ECO:0007669"/>
    <property type="project" value="InterPro"/>
</dbReference>
<keyword evidence="2" id="KW-0812">Transmembrane</keyword>
<keyword evidence="3" id="KW-1185">Reference proteome</keyword>
<feature type="region of interest" description="Disordered" evidence="1">
    <location>
        <begin position="1"/>
        <end position="34"/>
    </location>
</feature>
<proteinExistence type="predicted"/>
<evidence type="ECO:0000256" key="2">
    <source>
        <dbReference type="SAM" id="Phobius"/>
    </source>
</evidence>
<evidence type="ECO:0000256" key="1">
    <source>
        <dbReference type="SAM" id="MobiDB-lite"/>
    </source>
</evidence>
<dbReference type="AlphaFoldDB" id="A0A915P912"/>
<protein>
    <submittedName>
        <fullName evidence="4">Peptidase M41 domain-containing protein</fullName>
    </submittedName>
</protein>
<dbReference type="WBParaSite" id="scf7180000424643.g13682">
    <property type="protein sequence ID" value="scf7180000424643.g13682"/>
    <property type="gene ID" value="scf7180000424643.g13682"/>
</dbReference>
<sequence>MAPQPKQTKGKTGGETKAVATASKGASDSKKRVVKPGGKEYKQIFYQQIYFITSTKMEKQLSFLLGVAVGATITSWIYLFFYKKNSGRKFNSASSIFNMEPITSLNLSQSKTLYNLNCCSINTDEDKPTPSAADLHRVAIHEAGHVVASFFCEATERAIKVYNKKKSPNGFGFNRLSAAATSDFLKNAAVNILKPVTGFNVYESPTLYNLDCCCIHKEHANSNLSAADLHRVAIHEAGHVVASFLCESTEKAKKVCIYTTFVKFRHISRTPSPS</sequence>
<dbReference type="GO" id="GO:0004222">
    <property type="term" value="F:metalloendopeptidase activity"/>
    <property type="evidence" value="ECO:0007669"/>
    <property type="project" value="InterPro"/>
</dbReference>
<name>A0A915P912_9BILA</name>
<dbReference type="InterPro" id="IPR037219">
    <property type="entry name" value="Peptidase_M41-like"/>
</dbReference>
<dbReference type="GO" id="GO:0006508">
    <property type="term" value="P:proteolysis"/>
    <property type="evidence" value="ECO:0007669"/>
    <property type="project" value="InterPro"/>
</dbReference>